<dbReference type="GO" id="GO:0004869">
    <property type="term" value="F:cysteine-type endopeptidase inhibitor activity"/>
    <property type="evidence" value="ECO:0007669"/>
    <property type="project" value="UniProtKB-KW"/>
</dbReference>
<evidence type="ECO:0000256" key="1">
    <source>
        <dbReference type="ARBA" id="ARBA00022690"/>
    </source>
</evidence>
<evidence type="ECO:0000256" key="3">
    <source>
        <dbReference type="SAM" id="SignalP"/>
    </source>
</evidence>
<dbReference type="SUPFAM" id="SSF54403">
    <property type="entry name" value="Cystatin/monellin"/>
    <property type="match status" value="1"/>
</dbReference>
<sequence length="145" mass="16157">MARTPISTFTFSVVLILLLFASNFVASVILGGRTKIKDVKTNTEIQHLGKYSVDEYNQSQRTKKSGAGYLKFKKVVAAESQVVSGTMYYLKIEAFTKSGDRKLFDAEVVVKPWAHFKQLDLPPQPDTQPDHLTLAIVKDLPPPSN</sequence>
<keyword evidence="3" id="KW-0732">Signal</keyword>
<feature type="signal peptide" evidence="3">
    <location>
        <begin position="1"/>
        <end position="27"/>
    </location>
</feature>
<evidence type="ECO:0000256" key="2">
    <source>
        <dbReference type="ARBA" id="ARBA00022704"/>
    </source>
</evidence>
<evidence type="ECO:0000259" key="4">
    <source>
        <dbReference type="SMART" id="SM00043"/>
    </source>
</evidence>
<feature type="chain" id="PRO_5024365896" description="Cystatin domain-containing protein" evidence="3">
    <location>
        <begin position="28"/>
        <end position="145"/>
    </location>
</feature>
<keyword evidence="6" id="KW-1185">Reference proteome</keyword>
<dbReference type="Proteomes" id="UP000326396">
    <property type="component" value="Linkage Group LG16"/>
</dbReference>
<proteinExistence type="predicted"/>
<organism evidence="5 6">
    <name type="scientific">Mikania micrantha</name>
    <name type="common">bitter vine</name>
    <dbReference type="NCBI Taxonomy" id="192012"/>
    <lineage>
        <taxon>Eukaryota</taxon>
        <taxon>Viridiplantae</taxon>
        <taxon>Streptophyta</taxon>
        <taxon>Embryophyta</taxon>
        <taxon>Tracheophyta</taxon>
        <taxon>Spermatophyta</taxon>
        <taxon>Magnoliopsida</taxon>
        <taxon>eudicotyledons</taxon>
        <taxon>Gunneridae</taxon>
        <taxon>Pentapetalae</taxon>
        <taxon>asterids</taxon>
        <taxon>campanulids</taxon>
        <taxon>Asterales</taxon>
        <taxon>Asteraceae</taxon>
        <taxon>Asteroideae</taxon>
        <taxon>Heliantheae alliance</taxon>
        <taxon>Eupatorieae</taxon>
        <taxon>Mikania</taxon>
    </lineage>
</organism>
<dbReference type="EMBL" id="SZYD01000008">
    <property type="protein sequence ID" value="KAD5508877.1"/>
    <property type="molecule type" value="Genomic_DNA"/>
</dbReference>
<dbReference type="InterPro" id="IPR000010">
    <property type="entry name" value="Cystatin_dom"/>
</dbReference>
<dbReference type="OrthoDB" id="1908104at2759"/>
<accession>A0A5N6NYP9</accession>
<evidence type="ECO:0000313" key="6">
    <source>
        <dbReference type="Proteomes" id="UP000326396"/>
    </source>
</evidence>
<dbReference type="Pfam" id="PF16845">
    <property type="entry name" value="SQAPI"/>
    <property type="match status" value="1"/>
</dbReference>
<dbReference type="InterPro" id="IPR046350">
    <property type="entry name" value="Cystatin_sf"/>
</dbReference>
<name>A0A5N6NYP9_9ASTR</name>
<dbReference type="PANTHER" id="PTHR47373:SF1">
    <property type="entry name" value="CYSTEINE PROTEINASE INHIBITOR 2"/>
    <property type="match status" value="1"/>
</dbReference>
<dbReference type="SMART" id="SM00043">
    <property type="entry name" value="CY"/>
    <property type="match status" value="1"/>
</dbReference>
<comment type="caution">
    <text evidence="5">The sequence shown here is derived from an EMBL/GenBank/DDBJ whole genome shotgun (WGS) entry which is preliminary data.</text>
</comment>
<feature type="domain" description="Cystatin" evidence="4">
    <location>
        <begin position="28"/>
        <end position="124"/>
    </location>
</feature>
<protein>
    <recommendedName>
        <fullName evidence="4">Cystatin domain-containing protein</fullName>
    </recommendedName>
</protein>
<dbReference type="CDD" id="cd00042">
    <property type="entry name" value="CY"/>
    <property type="match status" value="1"/>
</dbReference>
<dbReference type="AlphaFoldDB" id="A0A5N6NYP9"/>
<keyword evidence="2" id="KW-0789">Thiol protease inhibitor</keyword>
<keyword evidence="1" id="KW-0646">Protease inhibitor</keyword>
<dbReference type="InterPro" id="IPR018073">
    <property type="entry name" value="Prot_inh_cystat_CS"/>
</dbReference>
<reference evidence="5 6" key="1">
    <citation type="submission" date="2019-05" db="EMBL/GenBank/DDBJ databases">
        <title>Mikania micrantha, genome provides insights into the molecular mechanism of rapid growth.</title>
        <authorList>
            <person name="Liu B."/>
        </authorList>
    </citation>
    <scope>NUCLEOTIDE SEQUENCE [LARGE SCALE GENOMIC DNA]</scope>
    <source>
        <strain evidence="5">NLD-2019</strain>
        <tissue evidence="5">Leaf</tissue>
    </source>
</reference>
<dbReference type="Gene3D" id="3.10.450.10">
    <property type="match status" value="1"/>
</dbReference>
<evidence type="ECO:0000313" key="5">
    <source>
        <dbReference type="EMBL" id="KAD5508877.1"/>
    </source>
</evidence>
<dbReference type="PANTHER" id="PTHR47373">
    <property type="entry name" value="CYSTEINE PROTEINASE INHIBITOR 2"/>
    <property type="match status" value="1"/>
</dbReference>
<gene>
    <name evidence="5" type="ORF">E3N88_16580</name>
</gene>
<dbReference type="PROSITE" id="PS00287">
    <property type="entry name" value="CYSTATIN"/>
    <property type="match status" value="1"/>
</dbReference>